<evidence type="ECO:0000256" key="5">
    <source>
        <dbReference type="ARBA" id="ARBA00023136"/>
    </source>
</evidence>
<feature type="transmembrane region" description="Helical" evidence="6">
    <location>
        <begin position="66"/>
        <end position="90"/>
    </location>
</feature>
<dbReference type="GO" id="GO:0032511">
    <property type="term" value="P:late endosome to vacuole transport via multivesicular body sorting pathway"/>
    <property type="evidence" value="ECO:0007669"/>
    <property type="project" value="TreeGrafter"/>
</dbReference>
<comment type="similarity">
    <text evidence="2">Belongs to the OB-RGRP/VPS55 family.</text>
</comment>
<dbReference type="InterPro" id="IPR007262">
    <property type="entry name" value="Vps55/LEPROT"/>
</dbReference>
<evidence type="ECO:0000256" key="3">
    <source>
        <dbReference type="ARBA" id="ARBA00022692"/>
    </source>
</evidence>
<evidence type="ECO:0000256" key="2">
    <source>
        <dbReference type="ARBA" id="ARBA00005645"/>
    </source>
</evidence>
<reference evidence="8" key="1">
    <citation type="submission" date="2025-08" db="UniProtKB">
        <authorList>
            <consortium name="RefSeq"/>
        </authorList>
    </citation>
    <scope>IDENTIFICATION</scope>
</reference>
<dbReference type="PANTHER" id="PTHR12050">
    <property type="entry name" value="LEPTIN RECEPTOR-RELATED"/>
    <property type="match status" value="1"/>
</dbReference>
<dbReference type="Pfam" id="PF04133">
    <property type="entry name" value="Vps55"/>
    <property type="match status" value="1"/>
</dbReference>
<accession>A0AAJ6QJW5</accession>
<keyword evidence="8" id="KW-0675">Receptor</keyword>
<sequence length="100" mass="10914">MGTYNYKALVALAFTGSVGMTMLILACALPSYGTWYPFINVVFYMLALPLILIVRNSRDAMSSIQWSACGLTLLANVVVFGTIIGFFVSFSGSDSDYSTW</sequence>
<dbReference type="PROSITE" id="PS51257">
    <property type="entry name" value="PROKAR_LIPOPROTEIN"/>
    <property type="match status" value="1"/>
</dbReference>
<organism evidence="7 8">
    <name type="scientific">Galendromus occidentalis</name>
    <name type="common">western predatory mite</name>
    <dbReference type="NCBI Taxonomy" id="34638"/>
    <lineage>
        <taxon>Eukaryota</taxon>
        <taxon>Metazoa</taxon>
        <taxon>Ecdysozoa</taxon>
        <taxon>Arthropoda</taxon>
        <taxon>Chelicerata</taxon>
        <taxon>Arachnida</taxon>
        <taxon>Acari</taxon>
        <taxon>Parasitiformes</taxon>
        <taxon>Mesostigmata</taxon>
        <taxon>Gamasina</taxon>
        <taxon>Phytoseioidea</taxon>
        <taxon>Phytoseiidae</taxon>
        <taxon>Typhlodrominae</taxon>
        <taxon>Galendromus</taxon>
    </lineage>
</organism>
<dbReference type="PANTHER" id="PTHR12050:SF0">
    <property type="entry name" value="RH04491P"/>
    <property type="match status" value="1"/>
</dbReference>
<keyword evidence="5 6" id="KW-0472">Membrane</keyword>
<name>A0AAJ6QJW5_9ACAR</name>
<dbReference type="AlphaFoldDB" id="A0AAJ6QJW5"/>
<comment type="subcellular location">
    <subcellularLocation>
        <location evidence="1">Membrane</location>
        <topology evidence="1">Multi-pass membrane protein</topology>
    </subcellularLocation>
</comment>
<feature type="transmembrane region" description="Helical" evidence="6">
    <location>
        <begin position="36"/>
        <end position="54"/>
    </location>
</feature>
<evidence type="ECO:0000256" key="6">
    <source>
        <dbReference type="SAM" id="Phobius"/>
    </source>
</evidence>
<dbReference type="GeneID" id="100908387"/>
<protein>
    <submittedName>
        <fullName evidence="8">Leptin receptor gene-related protein isoform X2</fullName>
    </submittedName>
</protein>
<proteinExistence type="inferred from homology"/>
<dbReference type="GO" id="GO:0005768">
    <property type="term" value="C:endosome"/>
    <property type="evidence" value="ECO:0007669"/>
    <property type="project" value="TreeGrafter"/>
</dbReference>
<dbReference type="GO" id="GO:0016020">
    <property type="term" value="C:membrane"/>
    <property type="evidence" value="ECO:0007669"/>
    <property type="project" value="UniProtKB-SubCell"/>
</dbReference>
<evidence type="ECO:0000256" key="1">
    <source>
        <dbReference type="ARBA" id="ARBA00004141"/>
    </source>
</evidence>
<keyword evidence="3 6" id="KW-0812">Transmembrane</keyword>
<keyword evidence="7" id="KW-1185">Reference proteome</keyword>
<keyword evidence="4 6" id="KW-1133">Transmembrane helix</keyword>
<gene>
    <name evidence="8" type="primary">LOC100908387</name>
</gene>
<evidence type="ECO:0000313" key="8">
    <source>
        <dbReference type="RefSeq" id="XP_003737271.1"/>
    </source>
</evidence>
<evidence type="ECO:0000256" key="4">
    <source>
        <dbReference type="ARBA" id="ARBA00022989"/>
    </source>
</evidence>
<evidence type="ECO:0000313" key="7">
    <source>
        <dbReference type="Proteomes" id="UP000694867"/>
    </source>
</evidence>
<dbReference type="RefSeq" id="XP_003737271.1">
    <property type="nucleotide sequence ID" value="XM_003737223.2"/>
</dbReference>
<dbReference type="Proteomes" id="UP000694867">
    <property type="component" value="Unplaced"/>
</dbReference>
<dbReference type="KEGG" id="goe:100908387"/>